<organism evidence="2 3">
    <name type="scientific">Prorocentrum cordatum</name>
    <dbReference type="NCBI Taxonomy" id="2364126"/>
    <lineage>
        <taxon>Eukaryota</taxon>
        <taxon>Sar</taxon>
        <taxon>Alveolata</taxon>
        <taxon>Dinophyceae</taxon>
        <taxon>Prorocentrales</taxon>
        <taxon>Prorocentraceae</taxon>
        <taxon>Prorocentrum</taxon>
    </lineage>
</organism>
<dbReference type="Proteomes" id="UP001189429">
    <property type="component" value="Unassembled WGS sequence"/>
</dbReference>
<protein>
    <recommendedName>
        <fullName evidence="4">Nuclear pore complex protein Nup85</fullName>
    </recommendedName>
</protein>
<evidence type="ECO:0000313" key="2">
    <source>
        <dbReference type="EMBL" id="CAK0819261.1"/>
    </source>
</evidence>
<evidence type="ECO:0008006" key="4">
    <source>
        <dbReference type="Google" id="ProtNLM"/>
    </source>
</evidence>
<accession>A0ABN9RK73</accession>
<evidence type="ECO:0000256" key="1">
    <source>
        <dbReference type="SAM" id="MobiDB-lite"/>
    </source>
</evidence>
<feature type="compositionally biased region" description="Basic and acidic residues" evidence="1">
    <location>
        <begin position="205"/>
        <end position="222"/>
    </location>
</feature>
<evidence type="ECO:0000313" key="3">
    <source>
        <dbReference type="Proteomes" id="UP001189429"/>
    </source>
</evidence>
<gene>
    <name evidence="2" type="ORF">PCOR1329_LOCUS21288</name>
</gene>
<keyword evidence="3" id="KW-1185">Reference proteome</keyword>
<proteinExistence type="predicted"/>
<reference evidence="2" key="1">
    <citation type="submission" date="2023-10" db="EMBL/GenBank/DDBJ databases">
        <authorList>
            <person name="Chen Y."/>
            <person name="Shah S."/>
            <person name="Dougan E. K."/>
            <person name="Thang M."/>
            <person name="Chan C."/>
        </authorList>
    </citation>
    <scope>NUCLEOTIDE SEQUENCE [LARGE SCALE GENOMIC DNA]</scope>
</reference>
<feature type="region of interest" description="Disordered" evidence="1">
    <location>
        <begin position="583"/>
        <end position="670"/>
    </location>
</feature>
<feature type="compositionally biased region" description="Basic and acidic residues" evidence="1">
    <location>
        <begin position="597"/>
        <end position="609"/>
    </location>
</feature>
<feature type="region of interest" description="Disordered" evidence="1">
    <location>
        <begin position="342"/>
        <end position="362"/>
    </location>
</feature>
<feature type="region of interest" description="Disordered" evidence="1">
    <location>
        <begin position="689"/>
        <end position="732"/>
    </location>
</feature>
<feature type="compositionally biased region" description="Basic residues" evidence="1">
    <location>
        <begin position="344"/>
        <end position="355"/>
    </location>
</feature>
<comment type="caution">
    <text evidence="2">The sequence shown here is derived from an EMBL/GenBank/DDBJ whole genome shotgun (WGS) entry which is preliminary data.</text>
</comment>
<feature type="compositionally biased region" description="Low complexity" evidence="1">
    <location>
        <begin position="713"/>
        <end position="732"/>
    </location>
</feature>
<sequence>MATPLLIFRSMGTVLEIHSATLGEQLVDKVVRSAFATAKHDIGDADSVDGAHGSVCDTGLELGVLGGLFGPTGGDTMCDKSVGECMVGDAGLEIGSMGCDAVRNEVTVSDVDSIKDIKGMVGDAGLEIGSIGCDAVRNDVTVGDVDSIKAGHVRDVAAEVVRGDGAGEAPGLQLGPGFNGGQMEEQSVDDVGCCADRLPSLERSDAVRSDAGDGKQTGEEIGSKGCDAVRNGVTGAPVLEEGAGRTRTSGPRTSSTRELLAYLVVELLGALAGAPTLWRIARLGSAPTLGNYLVVKLLVALASAPARWEVAGSAAGQRDFVSQDADGHDGKAFPVQSFVPAQGKGKRKNKSKGKVQHGCGGTATHEGEGATFRCESVGASASDGVTELVQFAADVAAAIRAGLLDGAAVESSRDVFFEMAGALADSDSSFYARAVVCGDDLEVLDAWIAVDVLQGLQRVGGALSSRAKFSKAIKLLYRWMKEYLNEENREYAFLVLQDATGYDFVAEDLDSRQDVVMVYDYVMTYFKDWFAEADSNRMLGYHWRVATILACRCFTDDAFMLSNTIKSLNEALEFIEEHKDLLSENLPPPKGQADKLPSTERGARRKDEGLKDDEELKAEDGWKVKAEDEKQFKHENGIHHKLEGGQDAKSEKGTDPKTEDDFDAKSEEEDAAFSFCEASARVCRSVFRPQTLSLLSPPGARPRPRPVSPMLIRSLSRTSSPDASSPSRESAR</sequence>
<name>A0ABN9RK73_9DINO</name>
<feature type="compositionally biased region" description="Basic and acidic residues" evidence="1">
    <location>
        <begin position="618"/>
        <end position="665"/>
    </location>
</feature>
<feature type="region of interest" description="Disordered" evidence="1">
    <location>
        <begin position="205"/>
        <end position="227"/>
    </location>
</feature>
<dbReference type="EMBL" id="CAUYUJ010006991">
    <property type="protein sequence ID" value="CAK0819261.1"/>
    <property type="molecule type" value="Genomic_DNA"/>
</dbReference>